<keyword evidence="1" id="KW-0472">Membrane</keyword>
<keyword evidence="1" id="KW-0812">Transmembrane</keyword>
<organism evidence="2 3">
    <name type="scientific">Alkaliphilus peptidifermentans DSM 18978</name>
    <dbReference type="NCBI Taxonomy" id="1120976"/>
    <lineage>
        <taxon>Bacteria</taxon>
        <taxon>Bacillati</taxon>
        <taxon>Bacillota</taxon>
        <taxon>Clostridia</taxon>
        <taxon>Peptostreptococcales</taxon>
        <taxon>Natronincolaceae</taxon>
        <taxon>Alkaliphilus</taxon>
    </lineage>
</organism>
<name>A0A1G5AQ80_9FIRM</name>
<keyword evidence="3" id="KW-1185">Reference proteome</keyword>
<evidence type="ECO:0000313" key="3">
    <source>
        <dbReference type="Proteomes" id="UP000198636"/>
    </source>
</evidence>
<feature type="transmembrane region" description="Helical" evidence="1">
    <location>
        <begin position="6"/>
        <end position="28"/>
    </location>
</feature>
<dbReference type="Proteomes" id="UP000198636">
    <property type="component" value="Unassembled WGS sequence"/>
</dbReference>
<proteinExistence type="predicted"/>
<evidence type="ECO:0000313" key="2">
    <source>
        <dbReference type="EMBL" id="SCX79980.1"/>
    </source>
</evidence>
<keyword evidence="1" id="KW-1133">Transmembrane helix</keyword>
<sequence length="62" mass="7244">MFSHIVSILFLILLIIPIGIFILTLYNLTIEEMRKSEMSKEILHSYEATNEMPAKQHLKLVK</sequence>
<dbReference type="EMBL" id="FMUS01000001">
    <property type="protein sequence ID" value="SCX79980.1"/>
    <property type="molecule type" value="Genomic_DNA"/>
</dbReference>
<gene>
    <name evidence="2" type="ORF">SAMN03080606_00242</name>
</gene>
<evidence type="ECO:0000256" key="1">
    <source>
        <dbReference type="SAM" id="Phobius"/>
    </source>
</evidence>
<dbReference type="RefSeq" id="WP_091539009.1">
    <property type="nucleotide sequence ID" value="NZ_FMUS01000001.1"/>
</dbReference>
<accession>A0A1G5AQ80</accession>
<reference evidence="2 3" key="1">
    <citation type="submission" date="2016-10" db="EMBL/GenBank/DDBJ databases">
        <authorList>
            <person name="de Groot N.N."/>
        </authorList>
    </citation>
    <scope>NUCLEOTIDE SEQUENCE [LARGE SCALE GENOMIC DNA]</scope>
    <source>
        <strain evidence="2 3">DSM 18978</strain>
    </source>
</reference>
<dbReference type="AlphaFoldDB" id="A0A1G5AQ80"/>
<protein>
    <submittedName>
        <fullName evidence="2">Uncharacterized protein</fullName>
    </submittedName>
</protein>